<protein>
    <submittedName>
        <fullName evidence="7">Pyridoxal-dependent decarboxylase</fullName>
    </submittedName>
</protein>
<evidence type="ECO:0000256" key="1">
    <source>
        <dbReference type="ARBA" id="ARBA00001933"/>
    </source>
</evidence>
<evidence type="ECO:0000256" key="4">
    <source>
        <dbReference type="ARBA" id="ARBA00022898"/>
    </source>
</evidence>
<reference evidence="7 8" key="1">
    <citation type="submission" date="2024-02" db="EMBL/GenBank/DDBJ databases">
        <title>A novel Gemmatimonadota bacterium.</title>
        <authorList>
            <person name="Du Z.-J."/>
            <person name="Ye Y.-Q."/>
        </authorList>
    </citation>
    <scope>NUCLEOTIDE SEQUENCE [LARGE SCALE GENOMIC DNA]</scope>
    <source>
        <strain evidence="7 8">DH-20</strain>
    </source>
</reference>
<proteinExistence type="inferred from homology"/>
<comment type="cofactor">
    <cofactor evidence="1 6">
        <name>pyridoxal 5'-phosphate</name>
        <dbReference type="ChEBI" id="CHEBI:597326"/>
    </cofactor>
</comment>
<dbReference type="Gene3D" id="1.20.1340.10">
    <property type="entry name" value="dopa decarboxylase, N-terminal domain"/>
    <property type="match status" value="1"/>
</dbReference>
<dbReference type="InterPro" id="IPR015424">
    <property type="entry name" value="PyrdxlP-dep_Trfase"/>
</dbReference>
<organism evidence="7 8">
    <name type="scientific">Gaopeijia maritima</name>
    <dbReference type="NCBI Taxonomy" id="3119007"/>
    <lineage>
        <taxon>Bacteria</taxon>
        <taxon>Pseudomonadati</taxon>
        <taxon>Gemmatimonadota</taxon>
        <taxon>Longimicrobiia</taxon>
        <taxon>Gaopeijiales</taxon>
        <taxon>Gaopeijiaceae</taxon>
        <taxon>Gaopeijia</taxon>
    </lineage>
</organism>
<keyword evidence="3" id="KW-0210">Decarboxylase</keyword>
<dbReference type="InterPro" id="IPR002129">
    <property type="entry name" value="PyrdxlP-dep_de-COase"/>
</dbReference>
<dbReference type="Gene3D" id="3.90.1150.10">
    <property type="entry name" value="Aspartate Aminotransferase, domain 1"/>
    <property type="match status" value="1"/>
</dbReference>
<evidence type="ECO:0000256" key="5">
    <source>
        <dbReference type="ARBA" id="ARBA00023239"/>
    </source>
</evidence>
<gene>
    <name evidence="7" type="ORF">WI372_07745</name>
</gene>
<evidence type="ECO:0000256" key="2">
    <source>
        <dbReference type="ARBA" id="ARBA00009533"/>
    </source>
</evidence>
<evidence type="ECO:0000313" key="7">
    <source>
        <dbReference type="EMBL" id="MEK9500865.1"/>
    </source>
</evidence>
<dbReference type="EMBL" id="JBBHLI010000003">
    <property type="protein sequence ID" value="MEK9500865.1"/>
    <property type="molecule type" value="Genomic_DNA"/>
</dbReference>
<name>A0ABU9E804_9BACT</name>
<dbReference type="Pfam" id="PF00282">
    <property type="entry name" value="Pyridoxal_deC"/>
    <property type="match status" value="1"/>
</dbReference>
<dbReference type="PANTHER" id="PTHR11999:SF70">
    <property type="entry name" value="MIP05841P"/>
    <property type="match status" value="1"/>
</dbReference>
<keyword evidence="8" id="KW-1185">Reference proteome</keyword>
<evidence type="ECO:0000313" key="8">
    <source>
        <dbReference type="Proteomes" id="UP001484239"/>
    </source>
</evidence>
<dbReference type="PANTHER" id="PTHR11999">
    <property type="entry name" value="GROUP II PYRIDOXAL-5-PHOSPHATE DECARBOXYLASE"/>
    <property type="match status" value="1"/>
</dbReference>
<dbReference type="Gene3D" id="3.40.640.10">
    <property type="entry name" value="Type I PLP-dependent aspartate aminotransferase-like (Major domain)"/>
    <property type="match status" value="1"/>
</dbReference>
<evidence type="ECO:0000256" key="3">
    <source>
        <dbReference type="ARBA" id="ARBA00022793"/>
    </source>
</evidence>
<keyword evidence="4 6" id="KW-0663">Pyridoxal phosphate</keyword>
<dbReference type="InterPro" id="IPR015422">
    <property type="entry name" value="PyrdxlP-dep_Trfase_small"/>
</dbReference>
<sequence>MHPPLHPPALKTRSPLDPDDWEGFREQLRAAADRLVDHVRDQRHWPVWQEMPDAVADRLLDPVTEAGAGAGRAWELLEDTILPYGVGNLHPRFMGWVHGAGTPGGLMAALAEAAINANLGGRNTGAARVERAVIDWTRRLFDFPERSSGILTSGTSMATVIALASARQAQADWDVEAEGLGAEGARFRLYTSEAAHSCVETAMRLLGFGKRAVRRVPTDDRGRMLTDGLHAAIRADRDAGLRPFAVVGTAGTVDIGAVDDLQAIADIADAENLWFHVDGAFGALLRLSPRLRERVDGIERADSIAFDFHKWLHVTYDCGCALIREESAHRAAFHGRPRYLEGQAEGLAAGDPWFCDYGPELSRGFRALRVWFLLVEHGTDALAEAIEGSVERAAHLAERVDAEPLLERVAPAALNIVCFRVLPLEGEDADALNVKVVAELQRRGIAAPSTTRIAGRVVIRCCLMNHRATRADMDVTVDGVLRIVEELRR</sequence>
<dbReference type="PRINTS" id="PR00800">
    <property type="entry name" value="YHDCRBOXLASE"/>
</dbReference>
<accession>A0ABU9E804</accession>
<comment type="caution">
    <text evidence="7">The sequence shown here is derived from an EMBL/GenBank/DDBJ whole genome shotgun (WGS) entry which is preliminary data.</text>
</comment>
<keyword evidence="5 6" id="KW-0456">Lyase</keyword>
<dbReference type="Proteomes" id="UP001484239">
    <property type="component" value="Unassembled WGS sequence"/>
</dbReference>
<dbReference type="SUPFAM" id="SSF53383">
    <property type="entry name" value="PLP-dependent transferases"/>
    <property type="match status" value="1"/>
</dbReference>
<dbReference type="InterPro" id="IPR010977">
    <property type="entry name" value="Aromatic_deC"/>
</dbReference>
<dbReference type="InterPro" id="IPR015421">
    <property type="entry name" value="PyrdxlP-dep_Trfase_major"/>
</dbReference>
<dbReference type="RefSeq" id="WP_405279458.1">
    <property type="nucleotide sequence ID" value="NZ_CP144380.1"/>
</dbReference>
<evidence type="ECO:0000256" key="6">
    <source>
        <dbReference type="RuleBase" id="RU000382"/>
    </source>
</evidence>
<comment type="similarity">
    <text evidence="2 6">Belongs to the group II decarboxylase family.</text>
</comment>